<dbReference type="GeneID" id="90967917"/>
<evidence type="ECO:0000313" key="1">
    <source>
        <dbReference type="EMBL" id="QLI70803.1"/>
    </source>
</evidence>
<dbReference type="EMBL" id="CP058935">
    <property type="protein sequence ID" value="QLI70803.1"/>
    <property type="molecule type" value="Genomic_DNA"/>
</dbReference>
<evidence type="ECO:0000313" key="2">
    <source>
        <dbReference type="Proteomes" id="UP000510686"/>
    </source>
</evidence>
<sequence length="212" mass="24537">MFEIGPENESLQHNDDPGRQYHLSHMEQQKEMLKGHRDEIIIAVALASMPNIRRVTLPNHWCPARDLLGTSYFSPWRPKLPRGEPSGLPLQSGRQEHCRTNIDYGFKVLYRAMKLARPSIQELSVDYYDDLCRSERLLTRGIFPRSLLFSPRDLEDCCTAFSQLRKIPFSLCPASTDDEWDILMEGNLAAVDRYTSKQENNQHILEETDCVQ</sequence>
<name>A0A7D5Z3Z7_9HYPO</name>
<organism evidence="1 2">
    <name type="scientific">Metarhizium brunneum</name>
    <dbReference type="NCBI Taxonomy" id="500148"/>
    <lineage>
        <taxon>Eukaryota</taxon>
        <taxon>Fungi</taxon>
        <taxon>Dikarya</taxon>
        <taxon>Ascomycota</taxon>
        <taxon>Pezizomycotina</taxon>
        <taxon>Sordariomycetes</taxon>
        <taxon>Hypocreomycetidae</taxon>
        <taxon>Hypocreales</taxon>
        <taxon>Clavicipitaceae</taxon>
        <taxon>Metarhizium</taxon>
    </lineage>
</organism>
<proteinExistence type="predicted"/>
<keyword evidence="2" id="KW-1185">Reference proteome</keyword>
<dbReference type="Proteomes" id="UP000510686">
    <property type="component" value="Chromosome 4"/>
</dbReference>
<protein>
    <submittedName>
        <fullName evidence="1">Uncharacterized protein</fullName>
    </submittedName>
</protein>
<dbReference type="AlphaFoldDB" id="A0A7D5Z3Z7"/>
<dbReference type="OrthoDB" id="5422579at2759"/>
<dbReference type="RefSeq" id="XP_065987097.1">
    <property type="nucleotide sequence ID" value="XM_066130910.1"/>
</dbReference>
<gene>
    <name evidence="1" type="ORF">G6M90_00g069410</name>
</gene>
<dbReference type="KEGG" id="mbrn:90967917"/>
<reference evidence="1 2" key="1">
    <citation type="submission" date="2020-07" db="EMBL/GenBank/DDBJ databases">
        <title>Telomere length de novo assembly of all 7 chromosomes of the fungus, Metarhizium brunneum, using a novel assembly pipeline.</title>
        <authorList>
            <person name="Saud z."/>
            <person name="Kortsinoglou A."/>
            <person name="Kouvelis V.N."/>
            <person name="Butt T.M."/>
        </authorList>
    </citation>
    <scope>NUCLEOTIDE SEQUENCE [LARGE SCALE GENOMIC DNA]</scope>
    <source>
        <strain evidence="1 2">4556</strain>
    </source>
</reference>
<accession>A0A7D5Z3Z7</accession>